<name>A0ACA9PBC4_9GLOM</name>
<evidence type="ECO:0000313" key="2">
    <source>
        <dbReference type="Proteomes" id="UP000789860"/>
    </source>
</evidence>
<proteinExistence type="predicted"/>
<dbReference type="Proteomes" id="UP000789860">
    <property type="component" value="Unassembled WGS sequence"/>
</dbReference>
<feature type="non-terminal residue" evidence="1">
    <location>
        <position position="61"/>
    </location>
</feature>
<feature type="non-terminal residue" evidence="1">
    <location>
        <position position="1"/>
    </location>
</feature>
<organism evidence="1 2">
    <name type="scientific">Scutellospora calospora</name>
    <dbReference type="NCBI Taxonomy" id="85575"/>
    <lineage>
        <taxon>Eukaryota</taxon>
        <taxon>Fungi</taxon>
        <taxon>Fungi incertae sedis</taxon>
        <taxon>Mucoromycota</taxon>
        <taxon>Glomeromycotina</taxon>
        <taxon>Glomeromycetes</taxon>
        <taxon>Diversisporales</taxon>
        <taxon>Gigasporaceae</taxon>
        <taxon>Scutellospora</taxon>
    </lineage>
</organism>
<evidence type="ECO:0000313" key="1">
    <source>
        <dbReference type="EMBL" id="CAG8701242.1"/>
    </source>
</evidence>
<keyword evidence="2" id="KW-1185">Reference proteome</keyword>
<comment type="caution">
    <text evidence="1">The sequence shown here is derived from an EMBL/GenBank/DDBJ whole genome shotgun (WGS) entry which is preliminary data.</text>
</comment>
<protein>
    <submittedName>
        <fullName evidence="1">2958_t:CDS:1</fullName>
    </submittedName>
</protein>
<dbReference type="EMBL" id="CAJVPM010039574">
    <property type="protein sequence ID" value="CAG8701242.1"/>
    <property type="molecule type" value="Genomic_DNA"/>
</dbReference>
<accession>A0ACA9PBC4</accession>
<reference evidence="1" key="1">
    <citation type="submission" date="2021-06" db="EMBL/GenBank/DDBJ databases">
        <authorList>
            <person name="Kallberg Y."/>
            <person name="Tangrot J."/>
            <person name="Rosling A."/>
        </authorList>
    </citation>
    <scope>NUCLEOTIDE SEQUENCE</scope>
    <source>
        <strain evidence="1">AU212A</strain>
    </source>
</reference>
<gene>
    <name evidence="1" type="ORF">SCALOS_LOCUS10503</name>
</gene>
<sequence length="61" mass="7275">IPFKIFDIITEINITELWETIYLIDNEVTQQDQEFEQLHYIPDLVPSKGAHYKSFDELYGI</sequence>